<dbReference type="SUPFAM" id="SSF48452">
    <property type="entry name" value="TPR-like"/>
    <property type="match status" value="4"/>
</dbReference>
<evidence type="ECO:0000256" key="2">
    <source>
        <dbReference type="ARBA" id="ARBA00005186"/>
    </source>
</evidence>
<keyword evidence="4" id="KW-0677">Repeat</keyword>
<comment type="function">
    <text evidence="1">Required for maximal bacterial cellulose synthesis.</text>
</comment>
<dbReference type="InterPro" id="IPR003921">
    <property type="entry name" value="Cell_synth_C"/>
</dbReference>
<comment type="pathway">
    <text evidence="2">Glycan metabolism; bacterial cellulose biosynthesis.</text>
</comment>
<comment type="caution">
    <text evidence="8">The sequence shown here is derived from an EMBL/GenBank/DDBJ whole genome shotgun (WGS) entry which is preliminary data.</text>
</comment>
<dbReference type="Pfam" id="PF13432">
    <property type="entry name" value="TPR_16"/>
    <property type="match status" value="1"/>
</dbReference>
<protein>
    <submittedName>
        <fullName evidence="8">Tetratricopeptide repeat protein</fullName>
    </submittedName>
</protein>
<sequence>MTKHNRNAWIGGTLYIGSALGVVPSVNAADGDPAVKVLLDQATYWHEKSHDDLAKAALQRVFQADADNITALYLMALYSSQSGDEREAEQWRRKFSAVSPNDPRLAALAGAQRLKSLAPEQLAAARKLAGAGKIREAVAAYRALFNGGDPIDSLALEYYQTMAGSPDLLPAAVGGLRGRAAALPQDDATRLALAKILTYQPATRREGSQMLAALAPGNKEADLALRQSLLWLAPQNDDAGLYQSYLARHADDQTVVDHYRQGLGGIAKQSGYSALSGGDLASAREKFAAVLKTNPNDGEALAGMGYVSLRQGDFAGAGKYLQQAAAQGGDNKEQWRMQAEDAEFYGRLNQAKNTAGQGDLAGALALSAPLAQAAGAKGLAVNLFRADTLRRQGDLEAAEGVYRSLSTQAPGNSDARAGLYFVLRQQKKTEEAQRILATLPAALRARLQPAGASVEPLRKEAARAMSAGDAQQALTLLGQAMARQPDNIWLRLDKARILQRQGESAQARALITQAAQKSGAANDTLYGAALFATEQRDWAWAQSLLTRIPTAAQTAETRELVKRVGFNRQLAIAENYLRQGDYLAASNTLRILAQAAPASPADVGNLARLMMAAGDAGQAVRLVRHNIAGGPRGTVGEYGAQIGVLNQAGLFDEADALANNPALLGDSSAQEVAGIRAGAAIVTADRLREQGNIAAAYAKLKAEIGNNPHNPDLLLAMARVYAASGMNQDAERIYVYVLTLDNGSAAAREGQINVVLAQGDVARAQRLLAAVPASRAPQYLYLAAQVAEAGGNHKQALALLRTALWRKGDNGLTAKAPAINSITDTPDIIPGAQAAEPVSLADRTRRQISAMADEIQGKIATWTRGDMAVRARNGESGLSQLNEVKAPLTLSGVPDDGSRLSLSITPVSLSAGSMSGLAANRFGTGALQHAERLAAADTDADASQTNADAPAAQQSNGVATHLTLSGDGYQADIGSTPLGADITRIVGGLRWSPALSTFGRLNLVAERRAVTDSLLSYVGVKDSNSNTTWGAVTKNGAGVQYAYDNGVAGMYAGAGYYDYVGNNIAGNREVESSAGVYTRPYRTQKSEFKVGVGIDYKDYAKNLSYYTLGQGGYFSPQDYLSIAIPMEYNHQYDNLKLGLSGSVGYQSYHQDKSAYFPNNKALQSQLEALAAENDDVDSYYSGTSKNGVGYTLKIDADYKVNEYIHLGGRVGYDTFGKYSEGTGSIYFKYLLDEK</sequence>
<dbReference type="InterPro" id="IPR011990">
    <property type="entry name" value="TPR-like_helical_dom_sf"/>
</dbReference>
<dbReference type="Proteomes" id="UP000461443">
    <property type="component" value="Unassembled WGS sequence"/>
</dbReference>
<dbReference type="GO" id="GO:0019867">
    <property type="term" value="C:outer membrane"/>
    <property type="evidence" value="ECO:0007669"/>
    <property type="project" value="InterPro"/>
</dbReference>
<evidence type="ECO:0000256" key="5">
    <source>
        <dbReference type="ARBA" id="ARBA00022803"/>
    </source>
</evidence>
<organism evidence="8 9">
    <name type="scientific">Acerihabitans arboris</name>
    <dbReference type="NCBI Taxonomy" id="2691583"/>
    <lineage>
        <taxon>Bacteria</taxon>
        <taxon>Pseudomonadati</taxon>
        <taxon>Pseudomonadota</taxon>
        <taxon>Gammaproteobacteria</taxon>
        <taxon>Enterobacterales</taxon>
        <taxon>Pectobacteriaceae</taxon>
        <taxon>Acerihabitans</taxon>
    </lineage>
</organism>
<dbReference type="Pfam" id="PF05420">
    <property type="entry name" value="BCSC_C"/>
    <property type="match status" value="1"/>
</dbReference>
<gene>
    <name evidence="8" type="ORF">GRH90_02800</name>
</gene>
<reference evidence="8 9" key="1">
    <citation type="submission" date="2019-12" db="EMBL/GenBank/DDBJ databases">
        <authorList>
            <person name="Lee S.D."/>
        </authorList>
    </citation>
    <scope>NUCLEOTIDE SEQUENCE [LARGE SCALE GENOMIC DNA]</scope>
    <source>
        <strain evidence="8 9">SAP-6</strain>
    </source>
</reference>
<evidence type="ECO:0000259" key="7">
    <source>
        <dbReference type="Pfam" id="PF05420"/>
    </source>
</evidence>
<evidence type="ECO:0000313" key="9">
    <source>
        <dbReference type="Proteomes" id="UP000461443"/>
    </source>
</evidence>
<dbReference type="AlphaFoldDB" id="A0A845SGD9"/>
<dbReference type="GO" id="GO:0006011">
    <property type="term" value="P:UDP-alpha-D-glucose metabolic process"/>
    <property type="evidence" value="ECO:0007669"/>
    <property type="project" value="InterPro"/>
</dbReference>
<evidence type="ECO:0000313" key="8">
    <source>
        <dbReference type="EMBL" id="NDL61691.1"/>
    </source>
</evidence>
<dbReference type="RefSeq" id="WP_162364379.1">
    <property type="nucleotide sequence ID" value="NZ_WUBS01000002.1"/>
</dbReference>
<keyword evidence="9" id="KW-1185">Reference proteome</keyword>
<dbReference type="GO" id="GO:0030244">
    <property type="term" value="P:cellulose biosynthetic process"/>
    <property type="evidence" value="ECO:0007669"/>
    <property type="project" value="UniProtKB-KW"/>
</dbReference>
<dbReference type="EMBL" id="WUBS01000002">
    <property type="protein sequence ID" value="NDL61691.1"/>
    <property type="molecule type" value="Genomic_DNA"/>
</dbReference>
<evidence type="ECO:0000256" key="6">
    <source>
        <dbReference type="ARBA" id="ARBA00022916"/>
    </source>
</evidence>
<dbReference type="InterPro" id="IPR019734">
    <property type="entry name" value="TPR_rpt"/>
</dbReference>
<dbReference type="Pfam" id="PF14559">
    <property type="entry name" value="TPR_19"/>
    <property type="match status" value="4"/>
</dbReference>
<dbReference type="Gene3D" id="1.25.40.10">
    <property type="entry name" value="Tetratricopeptide repeat domain"/>
    <property type="match status" value="5"/>
</dbReference>
<reference evidence="8 9" key="2">
    <citation type="submission" date="2020-02" db="EMBL/GenBank/DDBJ databases">
        <title>The new genus of Enterobacteriales.</title>
        <authorList>
            <person name="Kim I.S."/>
        </authorList>
    </citation>
    <scope>NUCLEOTIDE SEQUENCE [LARGE SCALE GENOMIC DNA]</scope>
    <source>
        <strain evidence="8 9">SAP-6</strain>
    </source>
</reference>
<keyword evidence="3" id="KW-0732">Signal</keyword>
<proteinExistence type="predicted"/>
<dbReference type="InterPro" id="IPR008410">
    <property type="entry name" value="BCSC_C"/>
</dbReference>
<dbReference type="UniPathway" id="UPA00694"/>
<evidence type="ECO:0000256" key="4">
    <source>
        <dbReference type="ARBA" id="ARBA00022737"/>
    </source>
</evidence>
<name>A0A845SGD9_9GAMM</name>
<dbReference type="SMART" id="SM00028">
    <property type="entry name" value="TPR"/>
    <property type="match status" value="7"/>
</dbReference>
<accession>A0A845SGD9</accession>
<dbReference type="PRINTS" id="PR01441">
    <property type="entry name" value="CELLSNTHASEC"/>
</dbReference>
<evidence type="ECO:0000256" key="3">
    <source>
        <dbReference type="ARBA" id="ARBA00022729"/>
    </source>
</evidence>
<feature type="domain" description="Cellulose synthase operon C C-terminal" evidence="7">
    <location>
        <begin position="879"/>
        <end position="1231"/>
    </location>
</feature>
<keyword evidence="5" id="KW-0802">TPR repeat</keyword>
<evidence type="ECO:0000256" key="1">
    <source>
        <dbReference type="ARBA" id="ARBA00003476"/>
    </source>
</evidence>
<keyword evidence="6" id="KW-0135">Cellulose biosynthesis</keyword>